<dbReference type="Pfam" id="PF01562">
    <property type="entry name" value="Pep_M12B_propep"/>
    <property type="match status" value="1"/>
</dbReference>
<organism evidence="5 6">
    <name type="scientific">Chloebia gouldiae</name>
    <name type="common">Gouldian finch</name>
    <name type="synonym">Erythrura gouldiae</name>
    <dbReference type="NCBI Taxonomy" id="44316"/>
    <lineage>
        <taxon>Eukaryota</taxon>
        <taxon>Metazoa</taxon>
        <taxon>Chordata</taxon>
        <taxon>Craniata</taxon>
        <taxon>Vertebrata</taxon>
        <taxon>Euteleostomi</taxon>
        <taxon>Archelosauria</taxon>
        <taxon>Archosauria</taxon>
        <taxon>Dinosauria</taxon>
        <taxon>Saurischia</taxon>
        <taxon>Theropoda</taxon>
        <taxon>Coelurosauria</taxon>
        <taxon>Aves</taxon>
        <taxon>Neognathae</taxon>
        <taxon>Neoaves</taxon>
        <taxon>Telluraves</taxon>
        <taxon>Australaves</taxon>
        <taxon>Passeriformes</taxon>
        <taxon>Passeroidea</taxon>
        <taxon>Passeridae</taxon>
        <taxon>Chloebia</taxon>
    </lineage>
</organism>
<sequence length="174" mass="18759">MFDGCLLPLVVPCLLLCGLDAGTAGGAELEMVIPERVPLEKIHLLQPGGDRGGPRRRRAAAEPEEEEEAVLLRLPAAGAELYLHLRRDLRFLARGFAVERRRGEARPPPPERLCFYSGHALNRSDSFASLSTCAGLVLPPHPALLLRAGAAIPPRSPQGWCCPLPSSVPVLPAR</sequence>
<name>A0A3L8SK80_CHLGU</name>
<keyword evidence="1" id="KW-1015">Disulfide bond</keyword>
<evidence type="ECO:0000256" key="2">
    <source>
        <dbReference type="SAM" id="MobiDB-lite"/>
    </source>
</evidence>
<reference evidence="5 6" key="1">
    <citation type="journal article" date="2018" name="Proc. R. Soc. B">
        <title>A non-coding region near Follistatin controls head colour polymorphism in the Gouldian finch.</title>
        <authorList>
            <person name="Toomey M.B."/>
            <person name="Marques C.I."/>
            <person name="Andrade P."/>
            <person name="Araujo P.M."/>
            <person name="Sabatino S."/>
            <person name="Gazda M.A."/>
            <person name="Afonso S."/>
            <person name="Lopes R.J."/>
            <person name="Corbo J.C."/>
            <person name="Carneiro M."/>
        </authorList>
    </citation>
    <scope>NUCLEOTIDE SEQUENCE [LARGE SCALE GENOMIC DNA]</scope>
    <source>
        <strain evidence="5">Red01</strain>
        <tissue evidence="5">Muscle</tissue>
    </source>
</reference>
<comment type="caution">
    <text evidence="5">The sequence shown here is derived from an EMBL/GenBank/DDBJ whole genome shotgun (WGS) entry which is preliminary data.</text>
</comment>
<proteinExistence type="predicted"/>
<evidence type="ECO:0000256" key="3">
    <source>
        <dbReference type="SAM" id="SignalP"/>
    </source>
</evidence>
<evidence type="ECO:0000313" key="5">
    <source>
        <dbReference type="EMBL" id="RLW03550.1"/>
    </source>
</evidence>
<evidence type="ECO:0000256" key="1">
    <source>
        <dbReference type="ARBA" id="ARBA00023157"/>
    </source>
</evidence>
<evidence type="ECO:0000259" key="4">
    <source>
        <dbReference type="Pfam" id="PF01562"/>
    </source>
</evidence>
<dbReference type="EMBL" id="QUSF01000015">
    <property type="protein sequence ID" value="RLW03550.1"/>
    <property type="molecule type" value="Genomic_DNA"/>
</dbReference>
<dbReference type="OrthoDB" id="10035764at2759"/>
<keyword evidence="3" id="KW-0732">Signal</keyword>
<dbReference type="STRING" id="44316.ENSEGOP00005005440"/>
<dbReference type="AlphaFoldDB" id="A0A3L8SK80"/>
<protein>
    <recommendedName>
        <fullName evidence="4">Peptidase M12B propeptide domain-containing protein</fullName>
    </recommendedName>
</protein>
<evidence type="ECO:0000313" key="6">
    <source>
        <dbReference type="Proteomes" id="UP000276834"/>
    </source>
</evidence>
<feature type="region of interest" description="Disordered" evidence="2">
    <location>
        <begin position="44"/>
        <end position="64"/>
    </location>
</feature>
<gene>
    <name evidence="5" type="ORF">DV515_00006465</name>
</gene>
<dbReference type="Proteomes" id="UP000276834">
    <property type="component" value="Unassembled WGS sequence"/>
</dbReference>
<accession>A0A3L8SK80</accession>
<feature type="domain" description="Peptidase M12B propeptide" evidence="4">
    <location>
        <begin position="30"/>
        <end position="119"/>
    </location>
</feature>
<dbReference type="InterPro" id="IPR002870">
    <property type="entry name" value="Peptidase_M12B_N"/>
</dbReference>
<feature type="chain" id="PRO_5018306350" description="Peptidase M12B propeptide domain-containing protein" evidence="3">
    <location>
        <begin position="22"/>
        <end position="174"/>
    </location>
</feature>
<feature type="signal peptide" evidence="3">
    <location>
        <begin position="1"/>
        <end position="21"/>
    </location>
</feature>
<keyword evidence="6" id="KW-1185">Reference proteome</keyword>